<feature type="domain" description="SnoaL-like" evidence="1">
    <location>
        <begin position="11"/>
        <end position="115"/>
    </location>
</feature>
<dbReference type="SUPFAM" id="SSF54427">
    <property type="entry name" value="NTF2-like"/>
    <property type="match status" value="1"/>
</dbReference>
<name>A0A841JU04_9BACT</name>
<protein>
    <submittedName>
        <fullName evidence="2">Ketosteroid isomerase-like protein</fullName>
    </submittedName>
</protein>
<dbReference type="Gene3D" id="3.10.450.50">
    <property type="match status" value="1"/>
</dbReference>
<accession>A0A841JU04</accession>
<evidence type="ECO:0000313" key="2">
    <source>
        <dbReference type="EMBL" id="MBB6144882.1"/>
    </source>
</evidence>
<keyword evidence="3" id="KW-1185">Reference proteome</keyword>
<comment type="caution">
    <text evidence="2">The sequence shown here is derived from an EMBL/GenBank/DDBJ whole genome shotgun (WGS) entry which is preliminary data.</text>
</comment>
<gene>
    <name evidence="2" type="ORF">HNQ77_002838</name>
</gene>
<proteinExistence type="predicted"/>
<dbReference type="Proteomes" id="UP000538666">
    <property type="component" value="Unassembled WGS sequence"/>
</dbReference>
<reference evidence="2 3" key="1">
    <citation type="submission" date="2020-08" db="EMBL/GenBank/DDBJ databases">
        <title>Genomic Encyclopedia of Type Strains, Phase IV (KMG-IV): sequencing the most valuable type-strain genomes for metagenomic binning, comparative biology and taxonomic classification.</title>
        <authorList>
            <person name="Goeker M."/>
        </authorList>
    </citation>
    <scope>NUCLEOTIDE SEQUENCE [LARGE SCALE GENOMIC DNA]</scope>
    <source>
        <strain evidence="2 3">DSM 103733</strain>
    </source>
</reference>
<dbReference type="RefSeq" id="WP_050059565.1">
    <property type="nucleotide sequence ID" value="NZ_JACHEK010000005.1"/>
</dbReference>
<dbReference type="InterPro" id="IPR037401">
    <property type="entry name" value="SnoaL-like"/>
</dbReference>
<evidence type="ECO:0000313" key="3">
    <source>
        <dbReference type="Proteomes" id="UP000538666"/>
    </source>
</evidence>
<evidence type="ECO:0000259" key="1">
    <source>
        <dbReference type="Pfam" id="PF12680"/>
    </source>
</evidence>
<keyword evidence="2" id="KW-0413">Isomerase</keyword>
<dbReference type="AlphaFoldDB" id="A0A841JU04"/>
<dbReference type="GO" id="GO:0016853">
    <property type="term" value="F:isomerase activity"/>
    <property type="evidence" value="ECO:0007669"/>
    <property type="project" value="UniProtKB-KW"/>
</dbReference>
<sequence>MKTTSADIALEFIDRINSHDLALLCGLITEDHVLIDAQGRQFHGKREMERSWRACFEWFPDYSIQVDQAFANGNLAVITGCVMGTYLIHGRLSRENRWKTPSAWQATIRKEEIAEWRVYADNEPIWKIMHEKRYAGGKPVQREPAPFRQALVNHRNAP</sequence>
<dbReference type="Pfam" id="PF12680">
    <property type="entry name" value="SnoaL_2"/>
    <property type="match status" value="1"/>
</dbReference>
<dbReference type="EMBL" id="JACHEK010000005">
    <property type="protein sequence ID" value="MBB6144882.1"/>
    <property type="molecule type" value="Genomic_DNA"/>
</dbReference>
<organism evidence="2 3">
    <name type="scientific">Silvibacterium bohemicum</name>
    <dbReference type="NCBI Taxonomy" id="1577686"/>
    <lineage>
        <taxon>Bacteria</taxon>
        <taxon>Pseudomonadati</taxon>
        <taxon>Acidobacteriota</taxon>
        <taxon>Terriglobia</taxon>
        <taxon>Terriglobales</taxon>
        <taxon>Acidobacteriaceae</taxon>
        <taxon>Silvibacterium</taxon>
    </lineage>
</organism>
<dbReference type="InterPro" id="IPR032710">
    <property type="entry name" value="NTF2-like_dom_sf"/>
</dbReference>